<feature type="transmembrane region" description="Helical" evidence="6">
    <location>
        <begin position="72"/>
        <end position="91"/>
    </location>
</feature>
<dbReference type="EMBL" id="VFOQ01000002">
    <property type="protein sequence ID" value="TQL56771.1"/>
    <property type="molecule type" value="Genomic_DNA"/>
</dbReference>
<feature type="domain" description="EamA" evidence="7">
    <location>
        <begin position="9"/>
        <end position="143"/>
    </location>
</feature>
<gene>
    <name evidence="8" type="ORF">FB474_3532</name>
</gene>
<dbReference type="OrthoDB" id="154915at2"/>
<feature type="transmembrane region" description="Helical" evidence="6">
    <location>
        <begin position="129"/>
        <end position="148"/>
    </location>
</feature>
<keyword evidence="3 6" id="KW-0812">Transmembrane</keyword>
<sequence>MTREPRASTGLVVAVVAAVLFSVNGTVSKVVLQHGLSSLELVSVRSAGTALVLLGITAATRPRALRVGWRELGFLVAYGITGIAMVQWLYFVALQRLPVGVALLFEYTAPLMVALWVRFVQRQPVRSRLWLGLACALGGLALVAQFWKGMVLDPLGLVSAVGAGAALATYYLMGEAGQRQRDPISLMGFSFGFSAVLWAVVQPWWTFPFGRMRQAVELPGAVPGAAPLWVLVLWVILLGTVVPFLLVLYAVTHLGAARTGLVGMLEPVGAGIVAWVLLGEALAPVQVLGSVVVLVGIALAETARQQVAPPTEEGAPLPEGVAP</sequence>
<feature type="transmembrane region" description="Helical" evidence="6">
    <location>
        <begin position="184"/>
        <end position="205"/>
    </location>
</feature>
<dbReference type="InterPro" id="IPR000620">
    <property type="entry name" value="EamA_dom"/>
</dbReference>
<reference evidence="8 9" key="1">
    <citation type="submission" date="2019-06" db="EMBL/GenBank/DDBJ databases">
        <title>Sequencing the genomes of 1000 actinobacteria strains.</title>
        <authorList>
            <person name="Klenk H.-P."/>
        </authorList>
    </citation>
    <scope>NUCLEOTIDE SEQUENCE [LARGE SCALE GENOMIC DNA]</scope>
    <source>
        <strain evidence="8 9">DSM 18082</strain>
    </source>
</reference>
<evidence type="ECO:0000256" key="2">
    <source>
        <dbReference type="ARBA" id="ARBA00007362"/>
    </source>
</evidence>
<dbReference type="SUPFAM" id="SSF103481">
    <property type="entry name" value="Multidrug resistance efflux transporter EmrE"/>
    <property type="match status" value="2"/>
</dbReference>
<feature type="transmembrane region" description="Helical" evidence="6">
    <location>
        <begin position="154"/>
        <end position="172"/>
    </location>
</feature>
<evidence type="ECO:0000256" key="4">
    <source>
        <dbReference type="ARBA" id="ARBA00022989"/>
    </source>
</evidence>
<evidence type="ECO:0000256" key="5">
    <source>
        <dbReference type="ARBA" id="ARBA00023136"/>
    </source>
</evidence>
<feature type="domain" description="EamA" evidence="7">
    <location>
        <begin position="155"/>
        <end position="299"/>
    </location>
</feature>
<comment type="similarity">
    <text evidence="2">Belongs to the EamA transporter family.</text>
</comment>
<comment type="caution">
    <text evidence="8">The sequence shown here is derived from an EMBL/GenBank/DDBJ whole genome shotgun (WGS) entry which is preliminary data.</text>
</comment>
<evidence type="ECO:0000313" key="8">
    <source>
        <dbReference type="EMBL" id="TQL56771.1"/>
    </source>
</evidence>
<name>A0A542Z8X8_9MICO</name>
<feature type="transmembrane region" description="Helical" evidence="6">
    <location>
        <begin position="97"/>
        <end position="117"/>
    </location>
</feature>
<dbReference type="Pfam" id="PF00892">
    <property type="entry name" value="EamA"/>
    <property type="match status" value="2"/>
</dbReference>
<dbReference type="PANTHER" id="PTHR32322">
    <property type="entry name" value="INNER MEMBRANE TRANSPORTER"/>
    <property type="match status" value="1"/>
</dbReference>
<evidence type="ECO:0000256" key="3">
    <source>
        <dbReference type="ARBA" id="ARBA00022692"/>
    </source>
</evidence>
<dbReference type="InterPro" id="IPR050638">
    <property type="entry name" value="AA-Vitamin_Transporters"/>
</dbReference>
<keyword evidence="5 6" id="KW-0472">Membrane</keyword>
<feature type="transmembrane region" description="Helical" evidence="6">
    <location>
        <begin position="260"/>
        <end position="277"/>
    </location>
</feature>
<feature type="transmembrane region" description="Helical" evidence="6">
    <location>
        <begin position="225"/>
        <end position="248"/>
    </location>
</feature>
<dbReference type="GO" id="GO:0016020">
    <property type="term" value="C:membrane"/>
    <property type="evidence" value="ECO:0007669"/>
    <property type="project" value="UniProtKB-SubCell"/>
</dbReference>
<evidence type="ECO:0000259" key="7">
    <source>
        <dbReference type="Pfam" id="PF00892"/>
    </source>
</evidence>
<evidence type="ECO:0000313" key="9">
    <source>
        <dbReference type="Proteomes" id="UP000319514"/>
    </source>
</evidence>
<evidence type="ECO:0000256" key="6">
    <source>
        <dbReference type="SAM" id="Phobius"/>
    </source>
</evidence>
<dbReference type="RefSeq" id="WP_141790151.1">
    <property type="nucleotide sequence ID" value="NZ_BAAAKX010000008.1"/>
</dbReference>
<dbReference type="AlphaFoldDB" id="A0A542Z8X8"/>
<comment type="subcellular location">
    <subcellularLocation>
        <location evidence="1">Membrane</location>
        <topology evidence="1">Multi-pass membrane protein</topology>
    </subcellularLocation>
</comment>
<proteinExistence type="inferred from homology"/>
<dbReference type="InterPro" id="IPR037185">
    <property type="entry name" value="EmrE-like"/>
</dbReference>
<dbReference type="PANTHER" id="PTHR32322:SF2">
    <property type="entry name" value="EAMA DOMAIN-CONTAINING PROTEIN"/>
    <property type="match status" value="1"/>
</dbReference>
<dbReference type="Proteomes" id="UP000319514">
    <property type="component" value="Unassembled WGS sequence"/>
</dbReference>
<keyword evidence="4 6" id="KW-1133">Transmembrane helix</keyword>
<protein>
    <submittedName>
        <fullName evidence="8">Threonine/homoserine efflux transporter RhtA</fullName>
    </submittedName>
</protein>
<feature type="transmembrane region" description="Helical" evidence="6">
    <location>
        <begin position="283"/>
        <end position="300"/>
    </location>
</feature>
<evidence type="ECO:0000256" key="1">
    <source>
        <dbReference type="ARBA" id="ARBA00004141"/>
    </source>
</evidence>
<dbReference type="Gene3D" id="1.10.3730.20">
    <property type="match status" value="1"/>
</dbReference>
<keyword evidence="9" id="KW-1185">Reference proteome</keyword>
<organism evidence="8 9">
    <name type="scientific">Oryzihumus leptocrescens</name>
    <dbReference type="NCBI Taxonomy" id="297536"/>
    <lineage>
        <taxon>Bacteria</taxon>
        <taxon>Bacillati</taxon>
        <taxon>Actinomycetota</taxon>
        <taxon>Actinomycetes</taxon>
        <taxon>Micrococcales</taxon>
        <taxon>Intrasporangiaceae</taxon>
        <taxon>Oryzihumus</taxon>
    </lineage>
</organism>
<accession>A0A542Z8X8</accession>
<feature type="transmembrane region" description="Helical" evidence="6">
    <location>
        <begin position="41"/>
        <end position="60"/>
    </location>
</feature>